<reference evidence="2 3" key="1">
    <citation type="submission" date="2021-11" db="EMBL/GenBank/DDBJ databases">
        <authorList>
            <person name="Oh E.-T."/>
            <person name="Kim S.-B."/>
        </authorList>
    </citation>
    <scope>NUCLEOTIDE SEQUENCE [LARGE SCALE GENOMIC DNA]</scope>
    <source>
        <strain evidence="2 3">MMS20-SJTR3</strain>
    </source>
</reference>
<keyword evidence="3" id="KW-1185">Reference proteome</keyword>
<feature type="domain" description="BioF2-like acetyltransferase" evidence="1">
    <location>
        <begin position="218"/>
        <end position="353"/>
    </location>
</feature>
<evidence type="ECO:0000313" key="2">
    <source>
        <dbReference type="EMBL" id="MCC8397163.1"/>
    </source>
</evidence>
<evidence type="ECO:0000259" key="1">
    <source>
        <dbReference type="Pfam" id="PF13480"/>
    </source>
</evidence>
<accession>A0ABS8K4T2</accession>
<evidence type="ECO:0000313" key="3">
    <source>
        <dbReference type="Proteomes" id="UP001431019"/>
    </source>
</evidence>
<dbReference type="SUPFAM" id="SSF55729">
    <property type="entry name" value="Acyl-CoA N-acyltransferases (Nat)"/>
    <property type="match status" value="1"/>
</dbReference>
<protein>
    <submittedName>
        <fullName evidence="2">GNAT family N-acetyltransferase</fullName>
    </submittedName>
</protein>
<dbReference type="Pfam" id="PF13480">
    <property type="entry name" value="Acetyltransf_6"/>
    <property type="match status" value="1"/>
</dbReference>
<name>A0ABS8K4T2_9BURK</name>
<proteinExistence type="predicted"/>
<sequence length="411" mass="46196">MALDPFAMKLLPKQLHTRLQLRKNLRRSSGFQIAIAHRLRQLNLEDWRTVTAGQSFYFSPEYLQMIEAAGPANLEPRYALISDDDGPRATVCMQIVEVNLEHFGEQGKRKIKVPLKERILVCGNLLSYGQHGVCFMPGSAPAELWPAVAEALYRTRRCEKLDGQTNVILVKDILEADKVPSACLGELSYSAVETEPNMVLTLPEGVHTHDDYLASLASKYRNAVKSQIYKPFDAAGFRIERLENVAPVAAHLQDLYLQTRTNASVRPFMLDQQYWPALALAAGARITFHVAVKGSHIYGFVVTLRDAETAVVWHIGFDREAAATGVPLYLRLLHASLTQAIEFRCRRVSFGRTALAPKARIGCQPEPMQIWVRHRQPLLNQAISPLLRLIQHEEAPECFPFKKATKHSGEL</sequence>
<comment type="caution">
    <text evidence="2">The sequence shown here is derived from an EMBL/GenBank/DDBJ whole genome shotgun (WGS) entry which is preliminary data.</text>
</comment>
<dbReference type="RefSeq" id="WP_230513430.1">
    <property type="nucleotide sequence ID" value="NZ_JAJITD010000025.1"/>
</dbReference>
<dbReference type="InterPro" id="IPR016181">
    <property type="entry name" value="Acyl_CoA_acyltransferase"/>
</dbReference>
<dbReference type="EMBL" id="JAJITD010000025">
    <property type="protein sequence ID" value="MCC8397163.1"/>
    <property type="molecule type" value="Genomic_DNA"/>
</dbReference>
<dbReference type="Proteomes" id="UP001431019">
    <property type="component" value="Unassembled WGS sequence"/>
</dbReference>
<organism evidence="2 3">
    <name type="scientific">Paraburkholderia sejongensis</name>
    <dbReference type="NCBI Taxonomy" id="2886946"/>
    <lineage>
        <taxon>Bacteria</taxon>
        <taxon>Pseudomonadati</taxon>
        <taxon>Pseudomonadota</taxon>
        <taxon>Betaproteobacteria</taxon>
        <taxon>Burkholderiales</taxon>
        <taxon>Burkholderiaceae</taxon>
        <taxon>Paraburkholderia</taxon>
    </lineage>
</organism>
<gene>
    <name evidence="2" type="ORF">LJ656_31805</name>
</gene>
<dbReference type="InterPro" id="IPR038740">
    <property type="entry name" value="BioF2-like_GNAT_dom"/>
</dbReference>
<dbReference type="Gene3D" id="3.40.630.30">
    <property type="match status" value="1"/>
</dbReference>